<evidence type="ECO:0000256" key="3">
    <source>
        <dbReference type="ARBA" id="ARBA00038275"/>
    </source>
</evidence>
<accession>A0A8J4WXQ0</accession>
<dbReference type="SMART" id="SM00028">
    <property type="entry name" value="TPR"/>
    <property type="match status" value="3"/>
</dbReference>
<evidence type="ECO:0000256" key="4">
    <source>
        <dbReference type="ARBA" id="ARBA00040133"/>
    </source>
</evidence>
<dbReference type="InterPro" id="IPR025986">
    <property type="entry name" value="RPAP3-like_C"/>
</dbReference>
<evidence type="ECO:0000259" key="7">
    <source>
        <dbReference type="Pfam" id="PF13877"/>
    </source>
</evidence>
<dbReference type="GO" id="GO:0101031">
    <property type="term" value="C:protein folding chaperone complex"/>
    <property type="evidence" value="ECO:0007669"/>
    <property type="project" value="TreeGrafter"/>
</dbReference>
<evidence type="ECO:0000313" key="9">
    <source>
        <dbReference type="Proteomes" id="UP000748531"/>
    </source>
</evidence>
<keyword evidence="9" id="KW-1185">Reference proteome</keyword>
<name>A0A8J4WXQ0_9TREM</name>
<dbReference type="InterPro" id="IPR011990">
    <property type="entry name" value="TPR-like_helical_dom_sf"/>
</dbReference>
<sequence length="479" mass="53958">MNPEKFIELQQQMQENNREVADFLSDFGAWKKTVDAKNARLQNSEKSDSKLPAVRNSLLRKQRKKHEKAPLDSKKAGDRIKAYDYRAWDKFDVDKALEEVDSLPNKESSASETDEELENQRRINLAKEARELGNLRFKEGDFLSAVEHYTTSVRLTPEDPVPLTNRALVNLKLERYASAESDCSAALALDGKCIKALFRRALARKSLNKPQEAIEDLETILKLDAENKAALKELAQLTGCSESEVKQRFAKRLCPPGAEPRRSMRGTRKFRRIPIVEVGLPVTAHRPEGITVSKPAHGVTMQMDDVPTKTPSPVNLSGVRTTLDNPVVPCTVETPARLSSPPSQQMITLTEGGPSNWFQLERELREVNGCSSSKTTLSNSGVTYLCRICPSQYQKVIGNNLETDFLVQLLCAFSRADGLLTPAEIVSRLDSVSRLPRFDVAWMMADDRDHDLFRQILFTLEADPNISRDQLNFIRKQFT</sequence>
<feature type="repeat" description="TPR" evidence="5">
    <location>
        <begin position="126"/>
        <end position="159"/>
    </location>
</feature>
<feature type="domain" description="RNA-polymerase II-associated protein 3-like C-terminal" evidence="7">
    <location>
        <begin position="354"/>
        <end position="449"/>
    </location>
</feature>
<dbReference type="Pfam" id="PF13181">
    <property type="entry name" value="TPR_8"/>
    <property type="match status" value="1"/>
</dbReference>
<dbReference type="Proteomes" id="UP000748531">
    <property type="component" value="Unassembled WGS sequence"/>
</dbReference>
<dbReference type="Pfam" id="PF13877">
    <property type="entry name" value="RPAP3_C"/>
    <property type="match status" value="1"/>
</dbReference>
<proteinExistence type="inferred from homology"/>
<dbReference type="SUPFAM" id="SSF48452">
    <property type="entry name" value="TPR-like"/>
    <property type="match status" value="1"/>
</dbReference>
<evidence type="ECO:0000256" key="1">
    <source>
        <dbReference type="ARBA" id="ARBA00022737"/>
    </source>
</evidence>
<protein>
    <recommendedName>
        <fullName evidence="4">RNA polymerase II-associated protein 3</fullName>
    </recommendedName>
</protein>
<feature type="region of interest" description="Disordered" evidence="6">
    <location>
        <begin position="101"/>
        <end position="120"/>
    </location>
</feature>
<evidence type="ECO:0000313" key="8">
    <source>
        <dbReference type="EMBL" id="KAF5399697.1"/>
    </source>
</evidence>
<organism evidence="8 9">
    <name type="scientific">Paragonimus heterotremus</name>
    <dbReference type="NCBI Taxonomy" id="100268"/>
    <lineage>
        <taxon>Eukaryota</taxon>
        <taxon>Metazoa</taxon>
        <taxon>Spiralia</taxon>
        <taxon>Lophotrochozoa</taxon>
        <taxon>Platyhelminthes</taxon>
        <taxon>Trematoda</taxon>
        <taxon>Digenea</taxon>
        <taxon>Plagiorchiida</taxon>
        <taxon>Troglotremata</taxon>
        <taxon>Troglotrematidae</taxon>
        <taxon>Paragonimus</taxon>
    </lineage>
</organism>
<evidence type="ECO:0000256" key="5">
    <source>
        <dbReference type="PROSITE-ProRule" id="PRU00339"/>
    </source>
</evidence>
<gene>
    <name evidence="8" type="ORF">PHET_07031</name>
</gene>
<dbReference type="EMBL" id="LUCH01003809">
    <property type="protein sequence ID" value="KAF5399697.1"/>
    <property type="molecule type" value="Genomic_DNA"/>
</dbReference>
<dbReference type="OrthoDB" id="10038545at2759"/>
<comment type="caution">
    <text evidence="8">The sequence shown here is derived from an EMBL/GenBank/DDBJ whole genome shotgun (WGS) entry which is preliminary data.</text>
</comment>
<dbReference type="PANTHER" id="PTHR46423:SF1">
    <property type="entry name" value="RNA POLYMERASE II-ASSOCIATED PROTEIN 3"/>
    <property type="match status" value="1"/>
</dbReference>
<feature type="compositionally biased region" description="Basic and acidic residues" evidence="6">
    <location>
        <begin position="38"/>
        <end position="49"/>
    </location>
</feature>
<dbReference type="PANTHER" id="PTHR46423">
    <property type="entry name" value="RNA POLYMERASE II-ASSOCIATED PROTEIN 3"/>
    <property type="match status" value="1"/>
</dbReference>
<dbReference type="PROSITE" id="PS50005">
    <property type="entry name" value="TPR"/>
    <property type="match status" value="1"/>
</dbReference>
<keyword evidence="1" id="KW-0677">Repeat</keyword>
<reference evidence="8" key="1">
    <citation type="submission" date="2019-05" db="EMBL/GenBank/DDBJ databases">
        <title>Annotation for the trematode Paragonimus heterotremus.</title>
        <authorList>
            <person name="Choi Y.-J."/>
        </authorList>
    </citation>
    <scope>NUCLEOTIDE SEQUENCE</scope>
    <source>
        <strain evidence="8">LC</strain>
    </source>
</reference>
<comment type="similarity">
    <text evidence="3">Belongs to the RPAP3 family.</text>
</comment>
<evidence type="ECO:0000256" key="6">
    <source>
        <dbReference type="SAM" id="MobiDB-lite"/>
    </source>
</evidence>
<dbReference type="Gene3D" id="1.25.40.10">
    <property type="entry name" value="Tetratricopeptide repeat domain"/>
    <property type="match status" value="1"/>
</dbReference>
<evidence type="ECO:0000256" key="2">
    <source>
        <dbReference type="ARBA" id="ARBA00022803"/>
    </source>
</evidence>
<dbReference type="InterPro" id="IPR019734">
    <property type="entry name" value="TPR_rpt"/>
</dbReference>
<keyword evidence="2 5" id="KW-0802">TPR repeat</keyword>
<dbReference type="InterPro" id="IPR051966">
    <property type="entry name" value="RPAP3"/>
</dbReference>
<feature type="region of interest" description="Disordered" evidence="6">
    <location>
        <begin position="38"/>
        <end position="74"/>
    </location>
</feature>
<feature type="compositionally biased region" description="Basic residues" evidence="6">
    <location>
        <begin position="58"/>
        <end position="67"/>
    </location>
</feature>
<dbReference type="AlphaFoldDB" id="A0A8J4WXQ0"/>